<dbReference type="Gene3D" id="1.25.10.10">
    <property type="entry name" value="Leucine-rich Repeat Variant"/>
    <property type="match status" value="1"/>
</dbReference>
<feature type="compositionally biased region" description="Basic and acidic residues" evidence="3">
    <location>
        <begin position="483"/>
        <end position="498"/>
    </location>
</feature>
<keyword evidence="4" id="KW-0472">Membrane</keyword>
<feature type="repeat" description="HEAT" evidence="2">
    <location>
        <begin position="705"/>
        <end position="743"/>
    </location>
</feature>
<dbReference type="GO" id="GO:0000056">
    <property type="term" value="P:ribosomal small subunit export from nucleus"/>
    <property type="evidence" value="ECO:0007669"/>
    <property type="project" value="TreeGrafter"/>
</dbReference>
<keyword evidence="4" id="KW-0812">Transmembrane</keyword>
<dbReference type="PANTHER" id="PTHR21531">
    <property type="entry name" value="LOW-TEMPERATURE VIABILITY PROTEIN LTV1-RELATED"/>
    <property type="match status" value="1"/>
</dbReference>
<dbReference type="SUPFAM" id="SSF48371">
    <property type="entry name" value="ARM repeat"/>
    <property type="match status" value="1"/>
</dbReference>
<dbReference type="GO" id="GO:0005840">
    <property type="term" value="C:ribosome"/>
    <property type="evidence" value="ECO:0007669"/>
    <property type="project" value="InterPro"/>
</dbReference>
<reference evidence="6" key="1">
    <citation type="journal article" date="2019" name="Gigascience">
        <title>De novo genome assembly of the endangered Acer yangbiense, a plant species with extremely small populations endemic to Yunnan Province, China.</title>
        <authorList>
            <person name="Yang J."/>
            <person name="Wariss H.M."/>
            <person name="Tao L."/>
            <person name="Zhang R."/>
            <person name="Yun Q."/>
            <person name="Hollingsworth P."/>
            <person name="Dao Z."/>
            <person name="Luo G."/>
            <person name="Guo H."/>
            <person name="Ma Y."/>
            <person name="Sun W."/>
        </authorList>
    </citation>
    <scope>NUCLEOTIDE SEQUENCE [LARGE SCALE GENOMIC DNA]</scope>
    <source>
        <strain evidence="6">cv. Malutang</strain>
    </source>
</reference>
<feature type="region of interest" description="Disordered" evidence="3">
    <location>
        <begin position="1"/>
        <end position="24"/>
    </location>
</feature>
<dbReference type="GO" id="GO:0005634">
    <property type="term" value="C:nucleus"/>
    <property type="evidence" value="ECO:0007669"/>
    <property type="project" value="TreeGrafter"/>
</dbReference>
<comment type="caution">
    <text evidence="5">The sequence shown here is derived from an EMBL/GenBank/DDBJ whole genome shotgun (WGS) entry which is preliminary data.</text>
</comment>
<feature type="compositionally biased region" description="Basic and acidic residues" evidence="3">
    <location>
        <begin position="505"/>
        <end position="523"/>
    </location>
</feature>
<evidence type="ECO:0000313" key="5">
    <source>
        <dbReference type="EMBL" id="TXG51806.1"/>
    </source>
</evidence>
<dbReference type="GO" id="GO:0006412">
    <property type="term" value="P:translation"/>
    <property type="evidence" value="ECO:0007669"/>
    <property type="project" value="InterPro"/>
</dbReference>
<dbReference type="InterPro" id="IPR020526">
    <property type="entry name" value="Ribosomal_cL38"/>
</dbReference>
<feature type="transmembrane region" description="Helical" evidence="4">
    <location>
        <begin position="293"/>
        <end position="315"/>
    </location>
</feature>
<dbReference type="InterPro" id="IPR007307">
    <property type="entry name" value="Ltv1"/>
</dbReference>
<dbReference type="GO" id="GO:0030688">
    <property type="term" value="C:preribosome, small subunit precursor"/>
    <property type="evidence" value="ECO:0007669"/>
    <property type="project" value="TreeGrafter"/>
</dbReference>
<protein>
    <recommendedName>
        <fullName evidence="7">Condensin complex subunit 1 C-terminal domain-containing protein</fullName>
    </recommendedName>
</protein>
<dbReference type="GO" id="GO:0042274">
    <property type="term" value="P:ribosomal small subunit biogenesis"/>
    <property type="evidence" value="ECO:0007669"/>
    <property type="project" value="InterPro"/>
</dbReference>
<evidence type="ECO:0008006" key="7">
    <source>
        <dbReference type="Google" id="ProtNLM"/>
    </source>
</evidence>
<feature type="compositionally biased region" description="Basic residues" evidence="3">
    <location>
        <begin position="13"/>
        <end position="22"/>
    </location>
</feature>
<evidence type="ECO:0000256" key="3">
    <source>
        <dbReference type="SAM" id="MobiDB-lite"/>
    </source>
</evidence>
<dbReference type="AlphaFoldDB" id="A0A5C7H6F8"/>
<feature type="compositionally biased region" description="Polar residues" evidence="3">
    <location>
        <begin position="117"/>
        <end position="127"/>
    </location>
</feature>
<evidence type="ECO:0000256" key="4">
    <source>
        <dbReference type="SAM" id="Phobius"/>
    </source>
</evidence>
<feature type="repeat" description="HEAT" evidence="2">
    <location>
        <begin position="744"/>
        <end position="782"/>
    </location>
</feature>
<evidence type="ECO:0000256" key="1">
    <source>
        <dbReference type="ARBA" id="ARBA00009078"/>
    </source>
</evidence>
<dbReference type="InterPro" id="IPR011989">
    <property type="entry name" value="ARM-like"/>
</dbReference>
<dbReference type="Pfam" id="PF17257">
    <property type="entry name" value="DUF5323"/>
    <property type="match status" value="1"/>
</dbReference>
<dbReference type="EMBL" id="VAHF01000011">
    <property type="protein sequence ID" value="TXG51806.1"/>
    <property type="molecule type" value="Genomic_DNA"/>
</dbReference>
<dbReference type="GO" id="GO:0009507">
    <property type="term" value="C:chloroplast"/>
    <property type="evidence" value="ECO:0007669"/>
    <property type="project" value="InterPro"/>
</dbReference>
<organism evidence="5 6">
    <name type="scientific">Acer yangbiense</name>
    <dbReference type="NCBI Taxonomy" id="1000413"/>
    <lineage>
        <taxon>Eukaryota</taxon>
        <taxon>Viridiplantae</taxon>
        <taxon>Streptophyta</taxon>
        <taxon>Embryophyta</taxon>
        <taxon>Tracheophyta</taxon>
        <taxon>Spermatophyta</taxon>
        <taxon>Magnoliopsida</taxon>
        <taxon>eudicotyledons</taxon>
        <taxon>Gunneridae</taxon>
        <taxon>Pentapetalae</taxon>
        <taxon>rosids</taxon>
        <taxon>malvids</taxon>
        <taxon>Sapindales</taxon>
        <taxon>Sapindaceae</taxon>
        <taxon>Hippocastanoideae</taxon>
        <taxon>Acereae</taxon>
        <taxon>Acer</taxon>
    </lineage>
</organism>
<dbReference type="GO" id="GO:0005829">
    <property type="term" value="C:cytosol"/>
    <property type="evidence" value="ECO:0007669"/>
    <property type="project" value="TreeGrafter"/>
</dbReference>
<dbReference type="Proteomes" id="UP000323000">
    <property type="component" value="Chromosome 11"/>
</dbReference>
<dbReference type="PANTHER" id="PTHR21531:SF0">
    <property type="entry name" value="PROTEIN LTV1 HOMOLOG"/>
    <property type="match status" value="1"/>
</dbReference>
<dbReference type="InterPro" id="IPR016024">
    <property type="entry name" value="ARM-type_fold"/>
</dbReference>
<dbReference type="InterPro" id="IPR021133">
    <property type="entry name" value="HEAT_type_2"/>
</dbReference>
<proteinExistence type="inferred from homology"/>
<keyword evidence="4" id="KW-1133">Transmembrane helix</keyword>
<feature type="compositionally biased region" description="Polar residues" evidence="3">
    <location>
        <begin position="90"/>
        <end position="99"/>
    </location>
</feature>
<gene>
    <name evidence="5" type="ORF">EZV62_024330</name>
</gene>
<evidence type="ECO:0000313" key="6">
    <source>
        <dbReference type="Proteomes" id="UP000323000"/>
    </source>
</evidence>
<sequence>MADVDPEVTTATAHHRKTRTRKSQSWDINYKPTIYAPLLPLPPDWTFLSDKKKAATFQLLARDSSDPYFDETPGNDRVFVRVDNSAYSFGNDNDDSNSIFADAPDDEDVEDDVGQPSGPSGTTSEIKNTGGGSAFYQNPKFKLEHLPRDVKAYDASRVQVNEAKNDDAHERSIYSVALKSVGVKVQRAVDLEVAALLDDGDLSRFGSDVEDLEEDFIVQANCPEEGVDLDADEQFDLVQEDEVTHEVVDNEFVSFGDRGNVIGEIKQQVEEAGNGSVSDKPRARRPLDDQFDLVRLFSFSYCFVIFFWMVAMSLLSLNLLELECQEYGTESDNEYDGYIAEEKETLAEKLKHVLKDKVADDWELDGGYKVLADILHATETPQSKELLDSAADVIRHCVEYGEKYENENEDEEVVIVQESSDEAEGWDCETIVSTLECEKRLAGTVSGALEIARKKRLAEAVITLRGKEKLHVDFLPRGRKASTEKVKDVSGLKSEQQKRKQQGQESKEEKKERKAAVKEERREARQAKKEMKGLYSCEAQNAQKVAAISGPSSIRLIKVERAVNERWSKSMKKDETANEGVKGGLLSLLSVTASICSRARAASFCSFSLAALSFLISLKNEDIQLQLNSIRRLSTIARALGEERTRKELIPFLSENNDDDHEVLLAMAEELGRLAAREWFTARVFSCGLFHIAYSSAPEALKTELRTIYRQLCQDDMPLVRRSAATNLGKFAATVEAAHLKVEIMSIFEELTNDDQDSVRLLTVEGCGALRKLLEPQDCVAHILPVIVNFSQVKISYCWHSFFVSALPGGY</sequence>
<dbReference type="GO" id="GO:0003735">
    <property type="term" value="F:structural constituent of ribosome"/>
    <property type="evidence" value="ECO:0007669"/>
    <property type="project" value="InterPro"/>
</dbReference>
<feature type="region of interest" description="Disordered" evidence="3">
    <location>
        <begin position="483"/>
        <end position="523"/>
    </location>
</feature>
<dbReference type="OrthoDB" id="5852896at2759"/>
<feature type="compositionally biased region" description="Acidic residues" evidence="3">
    <location>
        <begin position="103"/>
        <end position="113"/>
    </location>
</feature>
<evidence type="ECO:0000256" key="2">
    <source>
        <dbReference type="PROSITE-ProRule" id="PRU00103"/>
    </source>
</evidence>
<name>A0A5C7H6F8_9ROSI</name>
<keyword evidence="6" id="KW-1185">Reference proteome</keyword>
<comment type="similarity">
    <text evidence="1">Belongs to the LTV1 family.</text>
</comment>
<dbReference type="GO" id="GO:0019843">
    <property type="term" value="F:rRNA binding"/>
    <property type="evidence" value="ECO:0007669"/>
    <property type="project" value="InterPro"/>
</dbReference>
<feature type="region of interest" description="Disordered" evidence="3">
    <location>
        <begin position="90"/>
        <end position="131"/>
    </location>
</feature>
<accession>A0A5C7H6F8</accession>
<dbReference type="PROSITE" id="PS50077">
    <property type="entry name" value="HEAT_REPEAT"/>
    <property type="match status" value="2"/>
</dbReference>